<dbReference type="AlphaFoldDB" id="A0A8H6EIN9"/>
<dbReference type="RefSeq" id="XP_037192624.1">
    <property type="nucleotide sequence ID" value="XM_037335529.1"/>
</dbReference>
<dbReference type="EMBL" id="JABFCT010000008">
    <property type="protein sequence ID" value="KAF5873678.1"/>
    <property type="molecule type" value="Genomic_DNA"/>
</dbReference>
<evidence type="ECO:0000313" key="1">
    <source>
        <dbReference type="EMBL" id="KAF5873678.1"/>
    </source>
</evidence>
<name>A0A8H6EIN9_9HELO</name>
<reference evidence="1 2" key="1">
    <citation type="journal article" date="2020" name="Phytopathology">
        <title>A high-quality genome resource of Botrytis fragariae, a new and rapidly spreading fungal pathogen causing strawberry gray mold in the U.S.A.</title>
        <authorList>
            <person name="Wu Y."/>
            <person name="Saski C.A."/>
            <person name="Schnabel G."/>
            <person name="Xiao S."/>
            <person name="Hu M."/>
        </authorList>
    </citation>
    <scope>NUCLEOTIDE SEQUENCE [LARGE SCALE GENOMIC DNA]</scope>
    <source>
        <strain evidence="1 2">BVB16</strain>
    </source>
</reference>
<keyword evidence="2" id="KW-1185">Reference proteome</keyword>
<dbReference type="Proteomes" id="UP000531561">
    <property type="component" value="Unassembled WGS sequence"/>
</dbReference>
<protein>
    <submittedName>
        <fullName evidence="1">Uncharacterized protein</fullName>
    </submittedName>
</protein>
<accession>A0A8H6EIN9</accession>
<gene>
    <name evidence="1" type="ORF">Bfra_005142</name>
</gene>
<proteinExistence type="predicted"/>
<evidence type="ECO:0000313" key="2">
    <source>
        <dbReference type="Proteomes" id="UP000531561"/>
    </source>
</evidence>
<sequence length="60" mass="6657">MSTLSRMKLQKRATTLSSFTRVPKLSRTTSTHSTLNTQRHVIIDVFNLIISLPIGGISNS</sequence>
<comment type="caution">
    <text evidence="1">The sequence shown here is derived from an EMBL/GenBank/DDBJ whole genome shotgun (WGS) entry which is preliminary data.</text>
</comment>
<organism evidence="1 2">
    <name type="scientific">Botrytis fragariae</name>
    <dbReference type="NCBI Taxonomy" id="1964551"/>
    <lineage>
        <taxon>Eukaryota</taxon>
        <taxon>Fungi</taxon>
        <taxon>Dikarya</taxon>
        <taxon>Ascomycota</taxon>
        <taxon>Pezizomycotina</taxon>
        <taxon>Leotiomycetes</taxon>
        <taxon>Helotiales</taxon>
        <taxon>Sclerotiniaceae</taxon>
        <taxon>Botrytis</taxon>
    </lineage>
</organism>
<dbReference type="GeneID" id="59259221"/>